<dbReference type="OrthoDB" id="10466219at2759"/>
<gene>
    <name evidence="1" type="ORF">ASPFODRAFT_605440</name>
</gene>
<sequence length="101" mass="11589">MGSHCLLCVLVHLDMPVRWLKLHQRHHRHYRSIRHDGRPSPRFLWRIGFYDWSIIRLHAGICLAATGDFFGSFSLLDLFVPLSVRCITGDTAEAGNTSVMT</sequence>
<organism evidence="1 2">
    <name type="scientific">Aspergillus luchuensis (strain CBS 106.47)</name>
    <dbReference type="NCBI Taxonomy" id="1137211"/>
    <lineage>
        <taxon>Eukaryota</taxon>
        <taxon>Fungi</taxon>
        <taxon>Dikarya</taxon>
        <taxon>Ascomycota</taxon>
        <taxon>Pezizomycotina</taxon>
        <taxon>Eurotiomycetes</taxon>
        <taxon>Eurotiomycetidae</taxon>
        <taxon>Eurotiales</taxon>
        <taxon>Aspergillaceae</taxon>
        <taxon>Aspergillus</taxon>
        <taxon>Aspergillus subgen. Circumdati</taxon>
    </lineage>
</organism>
<proteinExistence type="predicted"/>
<dbReference type="VEuPathDB" id="FungiDB:ASPFODRAFT_605440"/>
<reference evidence="2" key="1">
    <citation type="journal article" date="2017" name="Genome Biol.">
        <title>Comparative genomics reveals high biological diversity and specific adaptations in the industrially and medically important fungal genus Aspergillus.</title>
        <authorList>
            <person name="de Vries R.P."/>
            <person name="Riley R."/>
            <person name="Wiebenga A."/>
            <person name="Aguilar-Osorio G."/>
            <person name="Amillis S."/>
            <person name="Uchima C.A."/>
            <person name="Anderluh G."/>
            <person name="Asadollahi M."/>
            <person name="Askin M."/>
            <person name="Barry K."/>
            <person name="Battaglia E."/>
            <person name="Bayram O."/>
            <person name="Benocci T."/>
            <person name="Braus-Stromeyer S.A."/>
            <person name="Caldana C."/>
            <person name="Canovas D."/>
            <person name="Cerqueira G.C."/>
            <person name="Chen F."/>
            <person name="Chen W."/>
            <person name="Choi C."/>
            <person name="Clum A."/>
            <person name="Dos Santos R.A."/>
            <person name="Damasio A.R."/>
            <person name="Diallinas G."/>
            <person name="Emri T."/>
            <person name="Fekete E."/>
            <person name="Flipphi M."/>
            <person name="Freyberg S."/>
            <person name="Gallo A."/>
            <person name="Gournas C."/>
            <person name="Habgood R."/>
            <person name="Hainaut M."/>
            <person name="Harispe M.L."/>
            <person name="Henrissat B."/>
            <person name="Hilden K.S."/>
            <person name="Hope R."/>
            <person name="Hossain A."/>
            <person name="Karabika E."/>
            <person name="Karaffa L."/>
            <person name="Karanyi Z."/>
            <person name="Krasevec N."/>
            <person name="Kuo A."/>
            <person name="Kusch H."/>
            <person name="LaButti K."/>
            <person name="Lagendijk E.L."/>
            <person name="Lapidus A."/>
            <person name="Levasseur A."/>
            <person name="Lindquist E."/>
            <person name="Lipzen A."/>
            <person name="Logrieco A.F."/>
            <person name="MacCabe A."/>
            <person name="Maekelae M.R."/>
            <person name="Malavazi I."/>
            <person name="Melin P."/>
            <person name="Meyer V."/>
            <person name="Mielnichuk N."/>
            <person name="Miskei M."/>
            <person name="Molnar A.P."/>
            <person name="Mule G."/>
            <person name="Ngan C.Y."/>
            <person name="Orejas M."/>
            <person name="Orosz E."/>
            <person name="Ouedraogo J.P."/>
            <person name="Overkamp K.M."/>
            <person name="Park H.-S."/>
            <person name="Perrone G."/>
            <person name="Piumi F."/>
            <person name="Punt P.J."/>
            <person name="Ram A.F."/>
            <person name="Ramon A."/>
            <person name="Rauscher S."/>
            <person name="Record E."/>
            <person name="Riano-Pachon D.M."/>
            <person name="Robert V."/>
            <person name="Roehrig J."/>
            <person name="Ruller R."/>
            <person name="Salamov A."/>
            <person name="Salih N.S."/>
            <person name="Samson R.A."/>
            <person name="Sandor E."/>
            <person name="Sanguinetti M."/>
            <person name="Schuetze T."/>
            <person name="Sepcic K."/>
            <person name="Shelest E."/>
            <person name="Sherlock G."/>
            <person name="Sophianopoulou V."/>
            <person name="Squina F.M."/>
            <person name="Sun H."/>
            <person name="Susca A."/>
            <person name="Todd R.B."/>
            <person name="Tsang A."/>
            <person name="Unkles S.E."/>
            <person name="van de Wiele N."/>
            <person name="van Rossen-Uffink D."/>
            <person name="Oliveira J.V."/>
            <person name="Vesth T.C."/>
            <person name="Visser J."/>
            <person name="Yu J.-H."/>
            <person name="Zhou M."/>
            <person name="Andersen M.R."/>
            <person name="Archer D.B."/>
            <person name="Baker S.E."/>
            <person name="Benoit I."/>
            <person name="Brakhage A.A."/>
            <person name="Braus G.H."/>
            <person name="Fischer R."/>
            <person name="Frisvad J.C."/>
            <person name="Goldman G.H."/>
            <person name="Houbraken J."/>
            <person name="Oakley B."/>
            <person name="Pocsi I."/>
            <person name="Scazzocchio C."/>
            <person name="Seiboth B."/>
            <person name="vanKuyk P.A."/>
            <person name="Wortman J."/>
            <person name="Dyer P.S."/>
            <person name="Grigoriev I.V."/>
        </authorList>
    </citation>
    <scope>NUCLEOTIDE SEQUENCE [LARGE SCALE GENOMIC DNA]</scope>
    <source>
        <strain evidence="2">CBS 106.47</strain>
    </source>
</reference>
<evidence type="ECO:0000313" key="2">
    <source>
        <dbReference type="Proteomes" id="UP000184063"/>
    </source>
</evidence>
<dbReference type="AlphaFoldDB" id="A0A1M3TIG8"/>
<protein>
    <submittedName>
        <fullName evidence="1">Uncharacterized protein</fullName>
    </submittedName>
</protein>
<dbReference type="Proteomes" id="UP000184063">
    <property type="component" value="Unassembled WGS sequence"/>
</dbReference>
<dbReference type="EMBL" id="KV878241">
    <property type="protein sequence ID" value="OJZ86565.1"/>
    <property type="molecule type" value="Genomic_DNA"/>
</dbReference>
<name>A0A1M3TIG8_ASPLC</name>
<accession>A0A1M3TIG8</accession>
<evidence type="ECO:0000313" key="1">
    <source>
        <dbReference type="EMBL" id="OJZ86565.1"/>
    </source>
</evidence>